<feature type="compositionally biased region" description="Polar residues" evidence="1">
    <location>
        <begin position="204"/>
        <end position="219"/>
    </location>
</feature>
<feature type="compositionally biased region" description="Gly residues" evidence="1">
    <location>
        <begin position="174"/>
        <end position="192"/>
    </location>
</feature>
<feature type="compositionally biased region" description="Low complexity" evidence="1">
    <location>
        <begin position="252"/>
        <end position="272"/>
    </location>
</feature>
<organism evidence="2 3">
    <name type="scientific">Apis cerana cerana</name>
    <name type="common">Oriental honeybee</name>
    <dbReference type="NCBI Taxonomy" id="94128"/>
    <lineage>
        <taxon>Eukaryota</taxon>
        <taxon>Metazoa</taxon>
        <taxon>Ecdysozoa</taxon>
        <taxon>Arthropoda</taxon>
        <taxon>Hexapoda</taxon>
        <taxon>Insecta</taxon>
        <taxon>Pterygota</taxon>
        <taxon>Neoptera</taxon>
        <taxon>Endopterygota</taxon>
        <taxon>Hymenoptera</taxon>
        <taxon>Apocrita</taxon>
        <taxon>Aculeata</taxon>
        <taxon>Apoidea</taxon>
        <taxon>Anthophila</taxon>
        <taxon>Apidae</taxon>
        <taxon>Apis</taxon>
    </lineage>
</organism>
<dbReference type="AlphaFoldDB" id="A0A2A3EMV2"/>
<keyword evidence="3" id="KW-1185">Reference proteome</keyword>
<accession>A0A2A3EMV2</accession>
<evidence type="ECO:0000256" key="1">
    <source>
        <dbReference type="SAM" id="MobiDB-lite"/>
    </source>
</evidence>
<sequence>MEGAPASRGGFRGGRGGPGGPMRGRGGFGDRGRGGPPRGGGGMMRGGRGSGPGGGMRGGPPGMRGRGGPPGRGGRGGGHFPPGGPPDPGMSSGPGGGGPPLPGMGGPPRGGSRGGGSSGFRGRGRGDFGRGDNRGGSSNFRGRGGMDRGSRGGSRGGSGRGGPGGRGFGDRGSRGSGRGGGGPSKRGGGPPGSSGPSKRPRFDQPSSQPANGYATQPPSQGGYGGSTSNAYGGGQQQPQQQQPVGYGGGYGSQNYTQSSYQSYESYQQPPDYGQTAGYPPSAATDSRYGGAPTVPATGAFSAGDPYSYGKAPPSANYQQEAVVAVAGGGGAGYAPINSYDDRSSNATSMTNRGGYSTQLYDYSSQDGVYGKQDYVVIKKFFGFDTSNEKILENLSIMLGIYFNYNLNTNRRLKCHIGRDNQNSILAIKKIDIYVKSKSDVIIQGSICMNTKQCSNQLFIMKLSKTVLKVSVACHWYSDSESI</sequence>
<gene>
    <name evidence="2" type="ORF">APICC_06123</name>
</gene>
<feature type="compositionally biased region" description="Basic and acidic residues" evidence="1">
    <location>
        <begin position="124"/>
        <end position="133"/>
    </location>
</feature>
<dbReference type="OrthoDB" id="7554998at2759"/>
<evidence type="ECO:0000313" key="3">
    <source>
        <dbReference type="Proteomes" id="UP000242457"/>
    </source>
</evidence>
<feature type="compositionally biased region" description="Gly residues" evidence="1">
    <location>
        <begin position="103"/>
        <end position="121"/>
    </location>
</feature>
<dbReference type="EMBL" id="KZ288215">
    <property type="protein sequence ID" value="PBC32592.1"/>
    <property type="molecule type" value="Genomic_DNA"/>
</dbReference>
<feature type="compositionally biased region" description="Gly residues" evidence="1">
    <location>
        <begin position="10"/>
        <end position="27"/>
    </location>
</feature>
<feature type="compositionally biased region" description="Gly residues" evidence="1">
    <location>
        <begin position="221"/>
        <end position="235"/>
    </location>
</feature>
<dbReference type="Proteomes" id="UP000242457">
    <property type="component" value="Unassembled WGS sequence"/>
</dbReference>
<name>A0A2A3EMV2_APICC</name>
<feature type="compositionally biased region" description="Gly residues" evidence="1">
    <location>
        <begin position="151"/>
        <end position="167"/>
    </location>
</feature>
<protein>
    <submittedName>
        <fullName evidence="2">Uncharacterized protein</fullName>
    </submittedName>
</protein>
<reference evidence="2 3" key="1">
    <citation type="submission" date="2014-07" db="EMBL/GenBank/DDBJ databases">
        <title>Genomic and transcriptomic analysis on Apis cerana provide comprehensive insights into honey bee biology.</title>
        <authorList>
            <person name="Diao Q."/>
            <person name="Sun L."/>
            <person name="Zheng H."/>
            <person name="Zheng H."/>
            <person name="Xu S."/>
            <person name="Wang S."/>
            <person name="Zeng Z."/>
            <person name="Hu F."/>
            <person name="Su S."/>
            <person name="Wu J."/>
        </authorList>
    </citation>
    <scope>NUCLEOTIDE SEQUENCE [LARGE SCALE GENOMIC DNA]</scope>
    <source>
        <tissue evidence="2">Pupae without intestine</tissue>
    </source>
</reference>
<feature type="region of interest" description="Disordered" evidence="1">
    <location>
        <begin position="1"/>
        <end position="290"/>
    </location>
</feature>
<evidence type="ECO:0000313" key="2">
    <source>
        <dbReference type="EMBL" id="PBC32592.1"/>
    </source>
</evidence>
<feature type="compositionally biased region" description="Gly residues" evidence="1">
    <location>
        <begin position="34"/>
        <end position="81"/>
    </location>
</feature>
<proteinExistence type="predicted"/>